<evidence type="ECO:0000313" key="1">
    <source>
        <dbReference type="EMBL" id="PIP87529.1"/>
    </source>
</evidence>
<dbReference type="Proteomes" id="UP000229981">
    <property type="component" value="Unassembled WGS sequence"/>
</dbReference>
<sequence length="84" mass="10133">MFDLLSKYDLDKNKYISQEWQDYAYRLAMFLDDLTHKSLYMRLAKNTPRAQLEEAKNFVSDAYQVKNKASLFMWKLKEIKGQKK</sequence>
<accession>A0A2H0E0Q3</accession>
<protein>
    <submittedName>
        <fullName evidence="1">Uncharacterized protein</fullName>
    </submittedName>
</protein>
<reference evidence="1 2" key="1">
    <citation type="submission" date="2017-09" db="EMBL/GenBank/DDBJ databases">
        <title>Depth-based differentiation of microbial function through sediment-hosted aquifers and enrichment of novel symbionts in the deep terrestrial subsurface.</title>
        <authorList>
            <person name="Probst A.J."/>
            <person name="Ladd B."/>
            <person name="Jarett J.K."/>
            <person name="Geller-Mcgrath D.E."/>
            <person name="Sieber C.M."/>
            <person name="Emerson J.B."/>
            <person name="Anantharaman K."/>
            <person name="Thomas B.C."/>
            <person name="Malmstrom R."/>
            <person name="Stieglmeier M."/>
            <person name="Klingl A."/>
            <person name="Woyke T."/>
            <person name="Ryan C.M."/>
            <person name="Banfield J.F."/>
        </authorList>
    </citation>
    <scope>NUCLEOTIDE SEQUENCE [LARGE SCALE GENOMIC DNA]</scope>
    <source>
        <strain evidence="1">CG22_combo_CG10-13_8_21_14_all_01_47_9</strain>
    </source>
</reference>
<proteinExistence type="predicted"/>
<evidence type="ECO:0000313" key="2">
    <source>
        <dbReference type="Proteomes" id="UP000229981"/>
    </source>
</evidence>
<name>A0A2H0E0Q3_9BACT</name>
<organism evidence="1 2">
    <name type="scientific">Candidatus Beckwithbacteria bacterium CG22_combo_CG10-13_8_21_14_all_01_47_9</name>
    <dbReference type="NCBI Taxonomy" id="1974496"/>
    <lineage>
        <taxon>Bacteria</taxon>
        <taxon>Candidatus Beckwithiibacteriota</taxon>
    </lineage>
</organism>
<comment type="caution">
    <text evidence="1">The sequence shown here is derived from an EMBL/GenBank/DDBJ whole genome shotgun (WGS) entry which is preliminary data.</text>
</comment>
<dbReference type="EMBL" id="PCTU01000137">
    <property type="protein sequence ID" value="PIP87529.1"/>
    <property type="molecule type" value="Genomic_DNA"/>
</dbReference>
<dbReference type="AlphaFoldDB" id="A0A2H0E0Q3"/>
<gene>
    <name evidence="1" type="ORF">COW80_05265</name>
</gene>